<feature type="region of interest" description="Disordered" evidence="1">
    <location>
        <begin position="125"/>
        <end position="147"/>
    </location>
</feature>
<feature type="compositionally biased region" description="Low complexity" evidence="1">
    <location>
        <begin position="132"/>
        <end position="147"/>
    </location>
</feature>
<dbReference type="PROSITE" id="PS51257">
    <property type="entry name" value="PROKAR_LIPOPROTEIN"/>
    <property type="match status" value="1"/>
</dbReference>
<evidence type="ECO:0000256" key="3">
    <source>
        <dbReference type="SAM" id="SignalP"/>
    </source>
</evidence>
<feature type="signal peptide" evidence="3">
    <location>
        <begin position="1"/>
        <end position="22"/>
    </location>
</feature>
<organism evidence="5 6">
    <name type="scientific">Nitrospira defluvii</name>
    <dbReference type="NCBI Taxonomy" id="330214"/>
    <lineage>
        <taxon>Bacteria</taxon>
        <taxon>Pseudomonadati</taxon>
        <taxon>Nitrospirota</taxon>
        <taxon>Nitrospiria</taxon>
        <taxon>Nitrospirales</taxon>
        <taxon>Nitrospiraceae</taxon>
        <taxon>Nitrospira</taxon>
    </lineage>
</organism>
<name>A0ABM8QU18_9BACT</name>
<feature type="chain" id="PRO_5045470052" evidence="3">
    <location>
        <begin position="23"/>
        <end position="147"/>
    </location>
</feature>
<dbReference type="EMBL" id="CAJNBJ010000001">
    <property type="protein sequence ID" value="CAE6715328.1"/>
    <property type="molecule type" value="Genomic_DNA"/>
</dbReference>
<feature type="transmembrane region" description="Helical" evidence="2">
    <location>
        <begin position="86"/>
        <end position="104"/>
    </location>
</feature>
<keyword evidence="6" id="KW-1185">Reference proteome</keyword>
<feature type="domain" description="PEGA" evidence="4">
    <location>
        <begin position="32"/>
        <end position="83"/>
    </location>
</feature>
<accession>A0ABM8QU18</accession>
<sequence>MARGWHTMAALTVVAMMTSGCATIVHLGSNEELSVSSEPPGATVVIDGTERGVTPLATKVERKKDHAVVLTKEGFEENQSRVESHISWWIAGNVILGGLVGILVDVMSGGGYTIEPDKVAVTLKPVEGGGSSPAPSLSSLTQSPPIP</sequence>
<evidence type="ECO:0000256" key="2">
    <source>
        <dbReference type="SAM" id="Phobius"/>
    </source>
</evidence>
<keyword evidence="2" id="KW-1133">Transmembrane helix</keyword>
<keyword evidence="3" id="KW-0732">Signal</keyword>
<evidence type="ECO:0000313" key="5">
    <source>
        <dbReference type="EMBL" id="CAE6715328.1"/>
    </source>
</evidence>
<dbReference type="InterPro" id="IPR013229">
    <property type="entry name" value="PEGA"/>
</dbReference>
<evidence type="ECO:0000256" key="1">
    <source>
        <dbReference type="SAM" id="MobiDB-lite"/>
    </source>
</evidence>
<evidence type="ECO:0000313" key="6">
    <source>
        <dbReference type="Proteomes" id="UP000675880"/>
    </source>
</evidence>
<dbReference type="Proteomes" id="UP000675880">
    <property type="component" value="Unassembled WGS sequence"/>
</dbReference>
<keyword evidence="2" id="KW-0472">Membrane</keyword>
<comment type="caution">
    <text evidence="5">The sequence shown here is derived from an EMBL/GenBank/DDBJ whole genome shotgun (WGS) entry which is preliminary data.</text>
</comment>
<proteinExistence type="predicted"/>
<protein>
    <submittedName>
        <fullName evidence="5">PEGA domain-containing protein</fullName>
    </submittedName>
</protein>
<reference evidence="5 6" key="1">
    <citation type="submission" date="2021-02" db="EMBL/GenBank/DDBJ databases">
        <authorList>
            <person name="Han P."/>
        </authorList>
    </citation>
    <scope>NUCLEOTIDE SEQUENCE [LARGE SCALE GENOMIC DNA]</scope>
    <source>
        <strain evidence="5">Candidatus Nitrospira sp. ZN2</strain>
    </source>
</reference>
<gene>
    <name evidence="5" type="ORF">NSPZN2_11419</name>
</gene>
<dbReference type="Pfam" id="PF08308">
    <property type="entry name" value="PEGA"/>
    <property type="match status" value="1"/>
</dbReference>
<keyword evidence="2" id="KW-0812">Transmembrane</keyword>
<evidence type="ECO:0000259" key="4">
    <source>
        <dbReference type="Pfam" id="PF08308"/>
    </source>
</evidence>